<evidence type="ECO:0000313" key="2">
    <source>
        <dbReference type="Proteomes" id="UP000799754"/>
    </source>
</evidence>
<comment type="caution">
    <text evidence="1">The sequence shown here is derived from an EMBL/GenBank/DDBJ whole genome shotgun (WGS) entry which is preliminary data.</text>
</comment>
<protein>
    <submittedName>
        <fullName evidence="1">Uncharacterized protein</fullName>
    </submittedName>
</protein>
<dbReference type="Proteomes" id="UP000799754">
    <property type="component" value="Unassembled WGS sequence"/>
</dbReference>
<reference evidence="1" key="1">
    <citation type="journal article" date="2020" name="Stud. Mycol.">
        <title>101 Dothideomycetes genomes: a test case for predicting lifestyles and emergence of pathogens.</title>
        <authorList>
            <person name="Haridas S."/>
            <person name="Albert R."/>
            <person name="Binder M."/>
            <person name="Bloem J."/>
            <person name="Labutti K."/>
            <person name="Salamov A."/>
            <person name="Andreopoulos B."/>
            <person name="Baker S."/>
            <person name="Barry K."/>
            <person name="Bills G."/>
            <person name="Bluhm B."/>
            <person name="Cannon C."/>
            <person name="Castanera R."/>
            <person name="Culley D."/>
            <person name="Daum C."/>
            <person name="Ezra D."/>
            <person name="Gonzalez J."/>
            <person name="Henrissat B."/>
            <person name="Kuo A."/>
            <person name="Liang C."/>
            <person name="Lipzen A."/>
            <person name="Lutzoni F."/>
            <person name="Magnuson J."/>
            <person name="Mondo S."/>
            <person name="Nolan M."/>
            <person name="Ohm R."/>
            <person name="Pangilinan J."/>
            <person name="Park H.-J."/>
            <person name="Ramirez L."/>
            <person name="Alfaro M."/>
            <person name="Sun H."/>
            <person name="Tritt A."/>
            <person name="Yoshinaga Y."/>
            <person name="Zwiers L.-H."/>
            <person name="Turgeon B."/>
            <person name="Goodwin S."/>
            <person name="Spatafora J."/>
            <person name="Crous P."/>
            <person name="Grigoriev I."/>
        </authorList>
    </citation>
    <scope>NUCLEOTIDE SEQUENCE</scope>
    <source>
        <strain evidence="1">CBS 525.71</strain>
    </source>
</reference>
<gene>
    <name evidence="1" type="ORF">BU25DRAFT_415649</name>
</gene>
<organism evidence="1 2">
    <name type="scientific">Macroventuria anomochaeta</name>
    <dbReference type="NCBI Taxonomy" id="301207"/>
    <lineage>
        <taxon>Eukaryota</taxon>
        <taxon>Fungi</taxon>
        <taxon>Dikarya</taxon>
        <taxon>Ascomycota</taxon>
        <taxon>Pezizomycotina</taxon>
        <taxon>Dothideomycetes</taxon>
        <taxon>Pleosporomycetidae</taxon>
        <taxon>Pleosporales</taxon>
        <taxon>Pleosporineae</taxon>
        <taxon>Didymellaceae</taxon>
        <taxon>Macroventuria</taxon>
    </lineage>
</organism>
<name>A0ACB6RLC4_9PLEO</name>
<keyword evidence="2" id="KW-1185">Reference proteome</keyword>
<accession>A0ACB6RLC4</accession>
<dbReference type="EMBL" id="MU006749">
    <property type="protein sequence ID" value="KAF2621959.1"/>
    <property type="molecule type" value="Genomic_DNA"/>
</dbReference>
<evidence type="ECO:0000313" key="1">
    <source>
        <dbReference type="EMBL" id="KAF2621959.1"/>
    </source>
</evidence>
<proteinExistence type="predicted"/>
<sequence>MIVLLLAAVAVVLTPRVFAQPILQTIYERTAADHGCQVERSRLGRCFKAEAAIEGGIRLRAVSLDGRGSGADRKSSNGRRPQPS</sequence>